<dbReference type="PROSITE" id="PS51257">
    <property type="entry name" value="PROKAR_LIPOPROTEIN"/>
    <property type="match status" value="1"/>
</dbReference>
<feature type="chain" id="PRO_5038981285" description="PsbP C-terminal domain-containing protein" evidence="1">
    <location>
        <begin position="20"/>
        <end position="226"/>
    </location>
</feature>
<proteinExistence type="predicted"/>
<organism evidence="2">
    <name type="scientific">uncultured Anaerotruncus sp</name>
    <dbReference type="NCBI Taxonomy" id="905011"/>
    <lineage>
        <taxon>Bacteria</taxon>
        <taxon>Bacillati</taxon>
        <taxon>Bacillota</taxon>
        <taxon>Clostridia</taxon>
        <taxon>Eubacteriales</taxon>
        <taxon>Oscillospiraceae</taxon>
        <taxon>Anaerotruncus</taxon>
        <taxon>environmental samples</taxon>
    </lineage>
</organism>
<protein>
    <recommendedName>
        <fullName evidence="3">PsbP C-terminal domain-containing protein</fullName>
    </recommendedName>
</protein>
<gene>
    <name evidence="2" type="ORF">SAMEA3545359_00237</name>
</gene>
<dbReference type="AlphaFoldDB" id="A0A1C6G5N2"/>
<reference evidence="2" key="1">
    <citation type="submission" date="2015-09" db="EMBL/GenBank/DDBJ databases">
        <authorList>
            <consortium name="Pathogen Informatics"/>
        </authorList>
    </citation>
    <scope>NUCLEOTIDE SEQUENCE</scope>
    <source>
        <strain evidence="2">2789STDY5834896</strain>
    </source>
</reference>
<evidence type="ECO:0000313" key="2">
    <source>
        <dbReference type="EMBL" id="SCJ40537.1"/>
    </source>
</evidence>
<evidence type="ECO:0000256" key="1">
    <source>
        <dbReference type="SAM" id="SignalP"/>
    </source>
</evidence>
<name>A0A1C6G5N2_9FIRM</name>
<feature type="signal peptide" evidence="1">
    <location>
        <begin position="1"/>
        <end position="19"/>
    </location>
</feature>
<dbReference type="EMBL" id="FMHG01000001">
    <property type="protein sequence ID" value="SCJ40537.1"/>
    <property type="molecule type" value="Genomic_DNA"/>
</dbReference>
<evidence type="ECO:0008006" key="3">
    <source>
        <dbReference type="Google" id="ProtNLM"/>
    </source>
</evidence>
<sequence>MKSVRRLLAVLLAGGVLLAGCSLPGKKDGAKSGAQSSAPSSSAASSKEEETFVFARGSWAGERFENQSLGVVFTLPAGWSAYTDEQIDAMMDSGADNLSDGQQQGYEQSKQQTIFDMVATAAEGLPAVQLAAEKMPVAALTEKNYLQILKKQLEAVAAPQYDTSADVFSLEVAQETFQVLPVTAEGVHQWYMVRQQGDYMVTIIATFAEGQEETMRQVLQQNFAAL</sequence>
<accession>A0A1C6G5N2</accession>
<keyword evidence="1" id="KW-0732">Signal</keyword>